<gene>
    <name evidence="1" type="ORF">RRG08_023421</name>
</gene>
<organism evidence="1 2">
    <name type="scientific">Elysia crispata</name>
    <name type="common">lettuce slug</name>
    <dbReference type="NCBI Taxonomy" id="231223"/>
    <lineage>
        <taxon>Eukaryota</taxon>
        <taxon>Metazoa</taxon>
        <taxon>Spiralia</taxon>
        <taxon>Lophotrochozoa</taxon>
        <taxon>Mollusca</taxon>
        <taxon>Gastropoda</taxon>
        <taxon>Heterobranchia</taxon>
        <taxon>Euthyneura</taxon>
        <taxon>Panpulmonata</taxon>
        <taxon>Sacoglossa</taxon>
        <taxon>Placobranchoidea</taxon>
        <taxon>Plakobranchidae</taxon>
        <taxon>Elysia</taxon>
    </lineage>
</organism>
<dbReference type="EMBL" id="JAWDGP010006346">
    <property type="protein sequence ID" value="KAK3742589.1"/>
    <property type="molecule type" value="Genomic_DNA"/>
</dbReference>
<sequence>MFCICAGDSVLEIECHPSELNAARGVRVEAHSLCCPRPGREHSEESHEKKCFLITPVISVPAIHSACHFPKLPDSHNTGTAIVTEKKREKK</sequence>
<evidence type="ECO:0000313" key="2">
    <source>
        <dbReference type="Proteomes" id="UP001283361"/>
    </source>
</evidence>
<name>A0AAE1CX74_9GAST</name>
<proteinExistence type="predicted"/>
<protein>
    <submittedName>
        <fullName evidence="1">Uncharacterized protein</fullName>
    </submittedName>
</protein>
<keyword evidence="2" id="KW-1185">Reference proteome</keyword>
<dbReference type="Proteomes" id="UP001283361">
    <property type="component" value="Unassembled WGS sequence"/>
</dbReference>
<accession>A0AAE1CX74</accession>
<evidence type="ECO:0000313" key="1">
    <source>
        <dbReference type="EMBL" id="KAK3742589.1"/>
    </source>
</evidence>
<dbReference type="AlphaFoldDB" id="A0AAE1CX74"/>
<comment type="caution">
    <text evidence="1">The sequence shown here is derived from an EMBL/GenBank/DDBJ whole genome shotgun (WGS) entry which is preliminary data.</text>
</comment>
<reference evidence="1" key="1">
    <citation type="journal article" date="2023" name="G3 (Bethesda)">
        <title>A reference genome for the long-term kleptoplast-retaining sea slug Elysia crispata morphotype clarki.</title>
        <authorList>
            <person name="Eastman K.E."/>
            <person name="Pendleton A.L."/>
            <person name="Shaikh M.A."/>
            <person name="Suttiyut T."/>
            <person name="Ogas R."/>
            <person name="Tomko P."/>
            <person name="Gavelis G."/>
            <person name="Widhalm J.R."/>
            <person name="Wisecaver J.H."/>
        </authorList>
    </citation>
    <scope>NUCLEOTIDE SEQUENCE</scope>
    <source>
        <strain evidence="1">ECLA1</strain>
    </source>
</reference>